<gene>
    <name evidence="3" type="ORF">CB5_LOCUS16794</name>
</gene>
<dbReference type="AlphaFoldDB" id="A0A6V7PS95"/>
<evidence type="ECO:0000256" key="2">
    <source>
        <dbReference type="SAM" id="SignalP"/>
    </source>
</evidence>
<evidence type="ECO:0000256" key="1">
    <source>
        <dbReference type="SAM" id="MobiDB-lite"/>
    </source>
</evidence>
<feature type="compositionally biased region" description="Low complexity" evidence="1">
    <location>
        <begin position="33"/>
        <end position="65"/>
    </location>
</feature>
<feature type="signal peptide" evidence="2">
    <location>
        <begin position="1"/>
        <end position="34"/>
    </location>
</feature>
<evidence type="ECO:0000313" key="3">
    <source>
        <dbReference type="EMBL" id="CAD1833583.1"/>
    </source>
</evidence>
<protein>
    <submittedName>
        <fullName evidence="3">Uncharacterized protein</fullName>
    </submittedName>
</protein>
<proteinExistence type="predicted"/>
<accession>A0A6V7PS95</accession>
<dbReference type="EMBL" id="LR862151">
    <property type="protein sequence ID" value="CAD1833583.1"/>
    <property type="molecule type" value="Genomic_DNA"/>
</dbReference>
<feature type="chain" id="PRO_5027861414" evidence="2">
    <location>
        <begin position="35"/>
        <end position="167"/>
    </location>
</feature>
<feature type="region of interest" description="Disordered" evidence="1">
    <location>
        <begin position="33"/>
        <end position="145"/>
    </location>
</feature>
<keyword evidence="2" id="KW-0732">Signal</keyword>
<name>A0A6V7PS95_ANACO</name>
<reference evidence="3" key="1">
    <citation type="submission" date="2020-07" db="EMBL/GenBank/DDBJ databases">
        <authorList>
            <person name="Lin J."/>
        </authorList>
    </citation>
    <scope>NUCLEOTIDE SEQUENCE</scope>
</reference>
<feature type="compositionally biased region" description="Pro residues" evidence="1">
    <location>
        <begin position="66"/>
        <end position="78"/>
    </location>
</feature>
<sequence>MAPLSPSFSNLLSFLSILAPPLSLLSFTPTVVSATSGPPSPAFSSAAPTTPSRTTGTPPSSASTCPPLPPGSTPPPPRRISETTRRRRRGRQSGPAFPLKKKKRASSVRVAVSAGLCLSHGSPSGSDLSDSTHHTHPFAASPPRMVAAAHVYRPVPRTGKKEEKREA</sequence>
<organism evidence="3">
    <name type="scientific">Ananas comosus var. bracteatus</name>
    <name type="common">red pineapple</name>
    <dbReference type="NCBI Taxonomy" id="296719"/>
    <lineage>
        <taxon>Eukaryota</taxon>
        <taxon>Viridiplantae</taxon>
        <taxon>Streptophyta</taxon>
        <taxon>Embryophyta</taxon>
        <taxon>Tracheophyta</taxon>
        <taxon>Spermatophyta</taxon>
        <taxon>Magnoliopsida</taxon>
        <taxon>Liliopsida</taxon>
        <taxon>Poales</taxon>
        <taxon>Bromeliaceae</taxon>
        <taxon>Bromelioideae</taxon>
        <taxon>Ananas</taxon>
    </lineage>
</organism>